<evidence type="ECO:0000313" key="2">
    <source>
        <dbReference type="EMBL" id="PQB05802.1"/>
    </source>
</evidence>
<evidence type="ECO:0008006" key="4">
    <source>
        <dbReference type="Google" id="ProtNLM"/>
    </source>
</evidence>
<keyword evidence="3" id="KW-1185">Reference proteome</keyword>
<evidence type="ECO:0000256" key="1">
    <source>
        <dbReference type="SAM" id="SignalP"/>
    </source>
</evidence>
<dbReference type="AlphaFoldDB" id="A0A2S7KT53"/>
<accession>A0A2S7KT53</accession>
<organism evidence="2 3">
    <name type="scientific">Aureitalea marina</name>
    <dbReference type="NCBI Taxonomy" id="930804"/>
    <lineage>
        <taxon>Bacteria</taxon>
        <taxon>Pseudomonadati</taxon>
        <taxon>Bacteroidota</taxon>
        <taxon>Flavobacteriia</taxon>
        <taxon>Flavobacteriales</taxon>
        <taxon>Flavobacteriaceae</taxon>
        <taxon>Aureitalea</taxon>
    </lineage>
</organism>
<reference evidence="2 3" key="1">
    <citation type="submission" date="2016-11" db="EMBL/GenBank/DDBJ databases">
        <title>Trade-off between light-utilization and light-protection in marine flavobacteria.</title>
        <authorList>
            <person name="Kumagai Y."/>
        </authorList>
    </citation>
    <scope>NUCLEOTIDE SEQUENCE [LARGE SCALE GENOMIC DNA]</scope>
    <source>
        <strain evidence="2 3">NBRC 107741</strain>
    </source>
</reference>
<proteinExistence type="predicted"/>
<feature type="signal peptide" evidence="1">
    <location>
        <begin position="1"/>
        <end position="19"/>
    </location>
</feature>
<protein>
    <recommendedName>
        <fullName evidence="4">Rieske domain-containing protein</fullName>
    </recommendedName>
</protein>
<dbReference type="OrthoDB" id="1201186at2"/>
<name>A0A2S7KT53_9FLAO</name>
<dbReference type="RefSeq" id="WP_104813752.1">
    <property type="nucleotide sequence ID" value="NZ_MQUB01000001.1"/>
</dbReference>
<feature type="chain" id="PRO_5015530856" description="Rieske domain-containing protein" evidence="1">
    <location>
        <begin position="20"/>
        <end position="148"/>
    </location>
</feature>
<keyword evidence="1" id="KW-0732">Signal</keyword>
<sequence length="148" mass="16269">MKRILILCLSVLILGACNSDDSGNNNNGNNPNLSDPFIDISLDLNLPEFNPLNFPGETVIVNGQGIRGVVVFNLNNSTYLAFDLTDPNIRPNNCSRMTLEGIIATCPCPDVDNSYNLGLFGQHITDPNKFPMQQYRAERVGDRVIVSN</sequence>
<gene>
    <name evidence="2" type="ORF">BST85_13530</name>
</gene>
<evidence type="ECO:0000313" key="3">
    <source>
        <dbReference type="Proteomes" id="UP000239800"/>
    </source>
</evidence>
<dbReference type="PROSITE" id="PS51257">
    <property type="entry name" value="PROKAR_LIPOPROTEIN"/>
    <property type="match status" value="1"/>
</dbReference>
<comment type="caution">
    <text evidence="2">The sequence shown here is derived from an EMBL/GenBank/DDBJ whole genome shotgun (WGS) entry which is preliminary data.</text>
</comment>
<dbReference type="Proteomes" id="UP000239800">
    <property type="component" value="Unassembled WGS sequence"/>
</dbReference>
<dbReference type="EMBL" id="MQUB01000001">
    <property type="protein sequence ID" value="PQB05802.1"/>
    <property type="molecule type" value="Genomic_DNA"/>
</dbReference>